<gene>
    <name evidence="2" type="ORF">DPMN_013379</name>
</gene>
<sequence length="63" mass="7044">MVPVLIVLITTSIQQAVEQIVPFRTTYQQTVNATKANFKRLCPTEANFTFLAVTKGLLQIYGN</sequence>
<evidence type="ECO:0000313" key="2">
    <source>
        <dbReference type="EMBL" id="KAH3889325.1"/>
    </source>
</evidence>
<keyword evidence="3" id="KW-1185">Reference proteome</keyword>
<proteinExistence type="predicted"/>
<reference evidence="2" key="1">
    <citation type="journal article" date="2019" name="bioRxiv">
        <title>The Genome of the Zebra Mussel, Dreissena polymorpha: A Resource for Invasive Species Research.</title>
        <authorList>
            <person name="McCartney M.A."/>
            <person name="Auch B."/>
            <person name="Kono T."/>
            <person name="Mallez S."/>
            <person name="Zhang Y."/>
            <person name="Obille A."/>
            <person name="Becker A."/>
            <person name="Abrahante J.E."/>
            <person name="Garbe J."/>
            <person name="Badalamenti J.P."/>
            <person name="Herman A."/>
            <person name="Mangelson H."/>
            <person name="Liachko I."/>
            <person name="Sullivan S."/>
            <person name="Sone E.D."/>
            <person name="Koren S."/>
            <person name="Silverstein K.A.T."/>
            <person name="Beckman K.B."/>
            <person name="Gohl D.M."/>
        </authorList>
    </citation>
    <scope>NUCLEOTIDE SEQUENCE</scope>
    <source>
        <strain evidence="2">Duluth1</strain>
        <tissue evidence="2">Whole animal</tissue>
    </source>
</reference>
<dbReference type="Proteomes" id="UP000828390">
    <property type="component" value="Unassembled WGS sequence"/>
</dbReference>
<reference evidence="2" key="2">
    <citation type="submission" date="2020-11" db="EMBL/GenBank/DDBJ databases">
        <authorList>
            <person name="McCartney M.A."/>
            <person name="Auch B."/>
            <person name="Kono T."/>
            <person name="Mallez S."/>
            <person name="Becker A."/>
            <person name="Gohl D.M."/>
            <person name="Silverstein K.A.T."/>
            <person name="Koren S."/>
            <person name="Bechman K.B."/>
            <person name="Herman A."/>
            <person name="Abrahante J.E."/>
            <person name="Garbe J."/>
        </authorList>
    </citation>
    <scope>NUCLEOTIDE SEQUENCE</scope>
    <source>
        <strain evidence="2">Duluth1</strain>
        <tissue evidence="2">Whole animal</tissue>
    </source>
</reference>
<organism evidence="2 3">
    <name type="scientific">Dreissena polymorpha</name>
    <name type="common">Zebra mussel</name>
    <name type="synonym">Mytilus polymorpha</name>
    <dbReference type="NCBI Taxonomy" id="45954"/>
    <lineage>
        <taxon>Eukaryota</taxon>
        <taxon>Metazoa</taxon>
        <taxon>Spiralia</taxon>
        <taxon>Lophotrochozoa</taxon>
        <taxon>Mollusca</taxon>
        <taxon>Bivalvia</taxon>
        <taxon>Autobranchia</taxon>
        <taxon>Heteroconchia</taxon>
        <taxon>Euheterodonta</taxon>
        <taxon>Imparidentia</taxon>
        <taxon>Neoheterodontei</taxon>
        <taxon>Myida</taxon>
        <taxon>Dreissenoidea</taxon>
        <taxon>Dreissenidae</taxon>
        <taxon>Dreissena</taxon>
    </lineage>
</organism>
<accession>A0A9D4N5C5</accession>
<protein>
    <recommendedName>
        <fullName evidence="4">Secreted protein</fullName>
    </recommendedName>
</protein>
<evidence type="ECO:0008006" key="4">
    <source>
        <dbReference type="Google" id="ProtNLM"/>
    </source>
</evidence>
<comment type="caution">
    <text evidence="2">The sequence shown here is derived from an EMBL/GenBank/DDBJ whole genome shotgun (WGS) entry which is preliminary data.</text>
</comment>
<evidence type="ECO:0000256" key="1">
    <source>
        <dbReference type="SAM" id="SignalP"/>
    </source>
</evidence>
<feature type="chain" id="PRO_5038562253" description="Secreted protein" evidence="1">
    <location>
        <begin position="20"/>
        <end position="63"/>
    </location>
</feature>
<keyword evidence="1" id="KW-0732">Signal</keyword>
<dbReference type="EMBL" id="JAIWYP010000001">
    <property type="protein sequence ID" value="KAH3889325.1"/>
    <property type="molecule type" value="Genomic_DNA"/>
</dbReference>
<dbReference type="AlphaFoldDB" id="A0A9D4N5C5"/>
<evidence type="ECO:0000313" key="3">
    <source>
        <dbReference type="Proteomes" id="UP000828390"/>
    </source>
</evidence>
<name>A0A9D4N5C5_DREPO</name>
<feature type="signal peptide" evidence="1">
    <location>
        <begin position="1"/>
        <end position="19"/>
    </location>
</feature>